<dbReference type="OrthoDB" id="467239at2"/>
<evidence type="ECO:0000256" key="1">
    <source>
        <dbReference type="SAM" id="MobiDB-lite"/>
    </source>
</evidence>
<accession>A0A1U7I0D6</accession>
<reference evidence="2 3" key="1">
    <citation type="submission" date="2016-11" db="EMBL/GenBank/DDBJ databases">
        <title>Draft Genome Sequences of Nine Cyanobacterial Strains from Diverse Habitats.</title>
        <authorList>
            <person name="Zhu T."/>
            <person name="Hou S."/>
            <person name="Lu X."/>
            <person name="Hess W.R."/>
        </authorList>
    </citation>
    <scope>NUCLEOTIDE SEQUENCE [LARGE SCALE GENOMIC DNA]</scope>
    <source>
        <strain evidence="2 3">5.2 s.c.1</strain>
    </source>
</reference>
<protein>
    <recommendedName>
        <fullName evidence="4">Isochorismate synthase</fullName>
    </recommendedName>
</protein>
<sequence length="59" mass="6963">MSNNKTRLLQKIFLAPVRLVQYIWEAVSRIFSPSEDRYPTTGVQPFEGEPADDKKRHDW</sequence>
<gene>
    <name evidence="2" type="ORF">NIES1031_01760</name>
</gene>
<dbReference type="AlphaFoldDB" id="A0A1U7I0D6"/>
<organism evidence="2 3">
    <name type="scientific">Chroogloeocystis siderophila 5.2 s.c.1</name>
    <dbReference type="NCBI Taxonomy" id="247279"/>
    <lineage>
        <taxon>Bacteria</taxon>
        <taxon>Bacillati</taxon>
        <taxon>Cyanobacteriota</taxon>
        <taxon>Cyanophyceae</taxon>
        <taxon>Oscillatoriophycideae</taxon>
        <taxon>Chroococcales</taxon>
        <taxon>Chroococcaceae</taxon>
        <taxon>Chroogloeocystis</taxon>
    </lineage>
</organism>
<evidence type="ECO:0008006" key="4">
    <source>
        <dbReference type="Google" id="ProtNLM"/>
    </source>
</evidence>
<dbReference type="STRING" id="247279.NIES1031_01760"/>
<evidence type="ECO:0000313" key="2">
    <source>
        <dbReference type="EMBL" id="OKH29327.1"/>
    </source>
</evidence>
<dbReference type="Proteomes" id="UP000185984">
    <property type="component" value="Unassembled WGS sequence"/>
</dbReference>
<keyword evidence="3" id="KW-1185">Reference proteome</keyword>
<dbReference type="EMBL" id="MRCC01000001">
    <property type="protein sequence ID" value="OKH29327.1"/>
    <property type="molecule type" value="Genomic_DNA"/>
</dbReference>
<proteinExistence type="predicted"/>
<dbReference type="RefSeq" id="WP_073547803.1">
    <property type="nucleotide sequence ID" value="NZ_CAWMVK010000001.1"/>
</dbReference>
<name>A0A1U7I0D6_9CHRO</name>
<feature type="region of interest" description="Disordered" evidence="1">
    <location>
        <begin position="34"/>
        <end position="59"/>
    </location>
</feature>
<evidence type="ECO:0000313" key="3">
    <source>
        <dbReference type="Proteomes" id="UP000185984"/>
    </source>
</evidence>
<comment type="caution">
    <text evidence="2">The sequence shown here is derived from an EMBL/GenBank/DDBJ whole genome shotgun (WGS) entry which is preliminary data.</text>
</comment>